<keyword evidence="2" id="KW-1185">Reference proteome</keyword>
<dbReference type="EMBL" id="CP003075">
    <property type="protein sequence ID" value="AEQ50990.1"/>
    <property type="molecule type" value="Genomic_DNA"/>
</dbReference>
<name>G4RFU7_PELHB</name>
<reference evidence="1 2" key="1">
    <citation type="journal article" date="2012" name="J. Bacteriol.">
        <title>Complete genome sequence of Pelagibacterium halotolerans B2T.</title>
        <authorList>
            <person name="Huo Y.Y."/>
            <person name="Cheng H."/>
            <person name="Han X.F."/>
            <person name="Jiang X.W."/>
            <person name="Sun C."/>
            <person name="Zhang X.Q."/>
            <person name="Zhu X.F."/>
            <person name="Liu Y.F."/>
            <person name="Li P.F."/>
            <person name="Ni P.X."/>
            <person name="Wu M."/>
        </authorList>
    </citation>
    <scope>NUCLEOTIDE SEQUENCE [LARGE SCALE GENOMIC DNA]</scope>
    <source>
        <strain evidence="2">DSM 22347 / JCM 15775 / CGMCC 1.7692 / B2</strain>
    </source>
</reference>
<gene>
    <name evidence="1" type="ordered locus">KKY_954</name>
</gene>
<accession>G4RFU7</accession>
<dbReference type="Proteomes" id="UP000008850">
    <property type="component" value="Chromosome"/>
</dbReference>
<evidence type="ECO:0000313" key="2">
    <source>
        <dbReference type="Proteomes" id="UP000008850"/>
    </source>
</evidence>
<dbReference type="AlphaFoldDB" id="G4RFU7"/>
<proteinExistence type="predicted"/>
<organism evidence="1 2">
    <name type="scientific">Pelagibacterium halotolerans (strain DSM 22347 / JCM 15775 / CGMCC 1.7692 / B2)</name>
    <dbReference type="NCBI Taxonomy" id="1082931"/>
    <lineage>
        <taxon>Bacteria</taxon>
        <taxon>Pseudomonadati</taxon>
        <taxon>Pseudomonadota</taxon>
        <taxon>Alphaproteobacteria</taxon>
        <taxon>Hyphomicrobiales</taxon>
        <taxon>Devosiaceae</taxon>
        <taxon>Pelagibacterium</taxon>
    </lineage>
</organism>
<dbReference type="KEGG" id="phl:KKY_954"/>
<evidence type="ECO:0000313" key="1">
    <source>
        <dbReference type="EMBL" id="AEQ50990.1"/>
    </source>
</evidence>
<protein>
    <submittedName>
        <fullName evidence="1">Uncharacterized protein</fullName>
    </submittedName>
</protein>
<sequence length="63" mass="7146">MVREEIPLCLYLWQQGQKVIPQSWKAANVLDEIAKRLGMLPCHVSVKVLFVLVLIKLLTLTTG</sequence>
<dbReference type="HOGENOM" id="CLU_2881901_0_0_5"/>